<evidence type="ECO:0000259" key="2">
    <source>
        <dbReference type="Pfam" id="PF26626"/>
    </source>
</evidence>
<feature type="transmembrane region" description="Helical" evidence="1">
    <location>
        <begin position="414"/>
        <end position="432"/>
    </location>
</feature>
<keyword evidence="1" id="KW-0812">Transmembrane</keyword>
<keyword evidence="4" id="KW-1185">Reference proteome</keyword>
<dbReference type="RefSeq" id="WP_394351037.1">
    <property type="nucleotide sequence ID" value="NZ_CACVBR010000023.1"/>
</dbReference>
<feature type="transmembrane region" description="Helical" evidence="1">
    <location>
        <begin position="160"/>
        <end position="177"/>
    </location>
</feature>
<evidence type="ECO:0000313" key="3">
    <source>
        <dbReference type="EMBL" id="CAA7196406.1"/>
    </source>
</evidence>
<sequence length="544" mass="63212">MFLIILSSILIISTLIGLGKIMENNIGSICDGISGNILTGILGLSLIWMIISFFASLNIYVEIITIMIGTFYFFKKKVYKETYAIFKKNTFSIISICLIVLFSGSYYPFILDHFGYYVPTIKWLTEYGIIKGISNLDLTLGQMSVWHIFQSGFSNFSDPFLRMNVILLIIYVIYIYEKESWIQLCFIPVLLLFSQSPTPDLPVILFSLIILHEIFIDNRRTYLLFAFSVFVFAIKPTMIWLPIVSFGYSLFIIRSNGKSFILGVVIICLFFFKNIWTFGYPIFPISIGNLGIPWKPNPEILTTSSQFAILKTFDMQYTYQEIQTFSGQDYIKNWLFLPGIKSVINITFIISLFLFILYSFIKKKKIITLICASLLIKSILILFFSAQYRFFIDVFFIIFFIVFNDLLNKKRSLLICYSLSIFFILFLTFPKLTQQLLPSFMLSNFMGKFEKKQIIKPSTYEYNKFDSFKIGNLTFNISNNYSYNFDTPLPSISPSYVIEDVKAGIFPQLIDEKNIKKGIIWKHLDAAEKKEAQKVIYFIEKTYQ</sequence>
<feature type="transmembrane region" description="Helical" evidence="1">
    <location>
        <begin position="342"/>
        <end position="361"/>
    </location>
</feature>
<feature type="transmembrane region" description="Helical" evidence="1">
    <location>
        <begin position="390"/>
        <end position="407"/>
    </location>
</feature>
<proteinExistence type="predicted"/>
<dbReference type="Pfam" id="PF26626">
    <property type="entry name" value="DUF8201"/>
    <property type="match status" value="1"/>
</dbReference>
<dbReference type="Proteomes" id="UP000445144">
    <property type="component" value="Unassembled WGS sequence"/>
</dbReference>
<feature type="transmembrane region" description="Helical" evidence="1">
    <location>
        <begin position="189"/>
        <end position="210"/>
    </location>
</feature>
<dbReference type="InterPro" id="IPR058514">
    <property type="entry name" value="DUF8201"/>
</dbReference>
<accession>A0A6N4XCY6</accession>
<feature type="transmembrane region" description="Helical" evidence="1">
    <location>
        <begin position="41"/>
        <end position="74"/>
    </location>
</feature>
<keyword evidence="1" id="KW-1133">Transmembrane helix</keyword>
<feature type="transmembrane region" description="Helical" evidence="1">
    <location>
        <begin position="366"/>
        <end position="384"/>
    </location>
</feature>
<protein>
    <recommendedName>
        <fullName evidence="2">DUF8201 domain-containing protein</fullName>
    </recommendedName>
</protein>
<evidence type="ECO:0000256" key="1">
    <source>
        <dbReference type="SAM" id="Phobius"/>
    </source>
</evidence>
<feature type="transmembrane region" description="Helical" evidence="1">
    <location>
        <begin position="260"/>
        <end position="283"/>
    </location>
</feature>
<name>A0A6N4XCY6_9FLAO</name>
<dbReference type="EMBL" id="CACVBR010000023">
    <property type="protein sequence ID" value="CAA7196406.1"/>
    <property type="molecule type" value="Genomic_DNA"/>
</dbReference>
<dbReference type="AlphaFoldDB" id="A0A6N4XCY6"/>
<dbReference type="NCBIfam" id="NF047510">
    <property type="entry name" value="LIC_10190_fam"/>
    <property type="match status" value="1"/>
</dbReference>
<evidence type="ECO:0000313" key="4">
    <source>
        <dbReference type="Proteomes" id="UP000445144"/>
    </source>
</evidence>
<gene>
    <name evidence="3" type="ORF">CHRY9293_02500</name>
</gene>
<feature type="transmembrane region" description="Helical" evidence="1">
    <location>
        <begin position="90"/>
        <end position="109"/>
    </location>
</feature>
<organism evidence="3 4">
    <name type="scientific">Chryseobacterium potabilaquae</name>
    <dbReference type="NCBI Taxonomy" id="2675057"/>
    <lineage>
        <taxon>Bacteria</taxon>
        <taxon>Pseudomonadati</taxon>
        <taxon>Bacteroidota</taxon>
        <taxon>Flavobacteriia</taxon>
        <taxon>Flavobacteriales</taxon>
        <taxon>Weeksellaceae</taxon>
        <taxon>Chryseobacterium group</taxon>
        <taxon>Chryseobacterium</taxon>
    </lineage>
</organism>
<feature type="transmembrane region" description="Helical" evidence="1">
    <location>
        <begin position="222"/>
        <end position="248"/>
    </location>
</feature>
<feature type="domain" description="DUF8201" evidence="2">
    <location>
        <begin position="1"/>
        <end position="396"/>
    </location>
</feature>
<dbReference type="InterPro" id="IPR058065">
    <property type="entry name" value="LIC_10190-like"/>
</dbReference>
<keyword evidence="1" id="KW-0472">Membrane</keyword>
<reference evidence="3 4" key="1">
    <citation type="submission" date="2020-01" db="EMBL/GenBank/DDBJ databases">
        <authorList>
            <person name="Rodrigo-Torres L."/>
            <person name="Arahal R. D."/>
            <person name="Lucena T."/>
        </authorList>
    </citation>
    <scope>NUCLEOTIDE SEQUENCE [LARGE SCALE GENOMIC DNA]</scope>
    <source>
        <strain evidence="3 4">CECT 9293</strain>
    </source>
</reference>